<evidence type="ECO:0000313" key="6">
    <source>
        <dbReference type="Proteomes" id="UP000186817"/>
    </source>
</evidence>
<dbReference type="EMBL" id="LSRX01000164">
    <property type="protein sequence ID" value="OLQ06267.1"/>
    <property type="molecule type" value="Genomic_DNA"/>
</dbReference>
<reference evidence="5 6" key="1">
    <citation type="submission" date="2016-02" db="EMBL/GenBank/DDBJ databases">
        <title>Genome analysis of coral dinoflagellate symbionts highlights evolutionary adaptations to a symbiotic lifestyle.</title>
        <authorList>
            <person name="Aranda M."/>
            <person name="Li Y."/>
            <person name="Liew Y.J."/>
            <person name="Baumgarten S."/>
            <person name="Simakov O."/>
            <person name="Wilson M."/>
            <person name="Piel J."/>
            <person name="Ashoor H."/>
            <person name="Bougouffa S."/>
            <person name="Bajic V.B."/>
            <person name="Ryu T."/>
            <person name="Ravasi T."/>
            <person name="Bayer T."/>
            <person name="Micklem G."/>
            <person name="Kim H."/>
            <person name="Bhak J."/>
            <person name="Lajeunesse T.C."/>
            <person name="Voolstra C.R."/>
        </authorList>
    </citation>
    <scope>NUCLEOTIDE SEQUENCE [LARGE SCALE GENOMIC DNA]</scope>
    <source>
        <strain evidence="5 6">CCMP2467</strain>
    </source>
</reference>
<gene>
    <name evidence="5" type="primary">BMS1</name>
    <name evidence="5" type="ORF">AK812_SmicGene10437</name>
</gene>
<feature type="region of interest" description="Disordered" evidence="2">
    <location>
        <begin position="619"/>
        <end position="646"/>
    </location>
</feature>
<dbReference type="InterPro" id="IPR036875">
    <property type="entry name" value="Znf_CCHC_sf"/>
</dbReference>
<feature type="domain" description="CCHC-type" evidence="4">
    <location>
        <begin position="279"/>
        <end position="294"/>
    </location>
</feature>
<feature type="region of interest" description="Disordered" evidence="2">
    <location>
        <begin position="294"/>
        <end position="364"/>
    </location>
</feature>
<feature type="region of interest" description="Disordered" evidence="2">
    <location>
        <begin position="1225"/>
        <end position="1318"/>
    </location>
</feature>
<dbReference type="PANTHER" id="PTHR12858">
    <property type="entry name" value="RIBOSOME BIOGENESIS PROTEIN"/>
    <property type="match status" value="1"/>
</dbReference>
<dbReference type="CDD" id="cd09272">
    <property type="entry name" value="RNase_HI_RT_Ty1"/>
    <property type="match status" value="1"/>
</dbReference>
<dbReference type="PROSITE" id="PS50103">
    <property type="entry name" value="ZF_C3H1"/>
    <property type="match status" value="1"/>
</dbReference>
<feature type="compositionally biased region" description="Basic residues" evidence="2">
    <location>
        <begin position="2242"/>
        <end position="2251"/>
    </location>
</feature>
<feature type="compositionally biased region" description="Basic and acidic residues" evidence="2">
    <location>
        <begin position="622"/>
        <end position="641"/>
    </location>
</feature>
<proteinExistence type="predicted"/>
<dbReference type="Proteomes" id="UP000186817">
    <property type="component" value="Unassembled WGS sequence"/>
</dbReference>
<organism evidence="5 6">
    <name type="scientific">Symbiodinium microadriaticum</name>
    <name type="common">Dinoflagellate</name>
    <name type="synonym">Zooxanthella microadriatica</name>
    <dbReference type="NCBI Taxonomy" id="2951"/>
    <lineage>
        <taxon>Eukaryota</taxon>
        <taxon>Sar</taxon>
        <taxon>Alveolata</taxon>
        <taxon>Dinophyceae</taxon>
        <taxon>Suessiales</taxon>
        <taxon>Symbiodiniaceae</taxon>
        <taxon>Symbiodinium</taxon>
    </lineage>
</organism>
<evidence type="ECO:0000313" key="5">
    <source>
        <dbReference type="EMBL" id="OLQ06267.1"/>
    </source>
</evidence>
<feature type="compositionally biased region" description="Low complexity" evidence="2">
    <location>
        <begin position="223"/>
        <end position="240"/>
    </location>
</feature>
<keyword evidence="1" id="KW-0863">Zinc-finger</keyword>
<feature type="compositionally biased region" description="Basic and acidic residues" evidence="2">
    <location>
        <begin position="2212"/>
        <end position="2239"/>
    </location>
</feature>
<dbReference type="OrthoDB" id="426459at2759"/>
<feature type="compositionally biased region" description="Polar residues" evidence="2">
    <location>
        <begin position="302"/>
        <end position="313"/>
    </location>
</feature>
<feature type="compositionally biased region" description="Low complexity" evidence="2">
    <location>
        <begin position="1247"/>
        <end position="1266"/>
    </location>
</feature>
<evidence type="ECO:0000256" key="1">
    <source>
        <dbReference type="PROSITE-ProRule" id="PRU00723"/>
    </source>
</evidence>
<feature type="domain" description="C3H1-type" evidence="3">
    <location>
        <begin position="241"/>
        <end position="269"/>
    </location>
</feature>
<dbReference type="Pfam" id="PF04950">
    <property type="entry name" value="RIBIOP_C"/>
    <property type="match status" value="1"/>
</dbReference>
<sequence>MSDLSASSAEWWRVVTQDAQEFYEKYQAADQFTRLSMKPTSSPELLEARWSRLDRRGAAILLGAAPEDVKRELVAARTKSALEVLARLMVVYRPGSALEKGQLLRRIENPESASTVQDAIEGLRQWLRHYQRAKDLKLSIPDPSVTLRGLDLLVRKPVQDNPEVAFRMNLVRYHLKVDFSPSEEAVLAVHRALLAEFEQMGFKKRAKQVQEGASTARVRALDSQQAQVPAATTPTSPSSTGKGARTCRFYVTDEGCRRGKACKYEHTMKDLSKAERRDRCYECGAKGHMAMACPTRKEAQQKAVSTGDSPMSSTGGTGGRGAKRGKGQRASDQGDGGASQLNTTSTTTATPTATTTETPVQGVPVEQLIEDAQKLMKAFMEQKTQPAVQVLRVDESMFKRGCDAPALREFMKQNEDLIRMNRMGLLDSGATHPLRARNERDQPGTMDNVNVTLAGKTRVQMEQNKAGTIISHQDAQPIVPLGTLVKALGYEFVWDRKGCRLRHPDRKEVRVYTRSTCPEVVQCDALRLIAELEEAKLGVYEVSDEQGQLAGKRLGTVHMFSGAGVKNDPLRDLPGLVEMDIKKGWDLNDDKIYGVVLWMAREGRVKHIIGGPPAGTFSPWHYKKDQEGRQRPLRSTHEPWGLREGLNPDESSKVLNENVMLCKMVWLWLCAEAAHGGQEGDEGKHHVGFCIEYPEDPHSYMPEGEHRDACVSLRRTEFMKEFVKETNLVKYQFEQGTLGHMFRRPTCCLSNLSLGIHGRKNQRAYVAADTKDVDQSVWPHGFRITLADAIHEWRSGESPVVLRKVMTKKELEEWKGRLRDELGHPGPFAEKGKDEVRGKKYRFVLAATYLYPKVREVPEDIPIPNEEEAEEFLREEEEDEVQPPEVGEDPEVEDQEEEWKKKVADLSKPIELQMLRFCIALERRTGKEILECIQDLYVQLRATGLPLTRQLGTKVEGVKFGSVVWVKSKKERGPFDPKWERGKYMGPADDVRGGHVVRLDDGLWLRTLHMRTVRDDEVEFEDEEHVVDLIEPTKRVRGKTKLSDPEMRAIRKQERNALVKELLESKIWDSPQAKVERPQMKDGDTWDGAAYINLGAYQHGGITSVTRRPRSSTRRRSWLHDLLGLDHPGLSFTSVALVKNAVMPVHRDSFNHKKAMNLISPLKVAKGSCVWQELKEGDEFRGNYHPMWLAGKEIDYMHHYEGKKEMEMGFVLPEREPVVKMMNAGERRRPPTPPIPGPDSENVGQNTGTTAIPTTGATGTTMASGASFLGPGSSSESTLPRPVSEDRMDVSSGTPAPHTLQSSSSGSRSGQREFLPEMGGERLDSMVVPGGRVELRLKWAIKYIPDLASQGEEVVMTSAPLLPLAHDEEERMRSRVTWLSEFVEEERKIKARQAERGEYATQRERQLFYKLDDAIDYMNEILCLSHQAREQATMSMMKLMQETEATPEIEEMLQALVMPIDAVHGVELQEVKRHLEKWRESLQKEIEVLETSGTLRRISLSEARRLADAGEIVLVEVYTAAANAESVRVALSLAAHRRWFGAVTDVNSAFTLAPMDEAATRYGITVPKVVVEAGAVPPNTAYLVDRVFYGLREAPRLWGSFRDKRVQRARLKVGGQECMFVQMETDPAVWRLVACNDQSVTLALMMIYVDDVMMLGPEQVVKDIYEWLTVGVEGDEGWKCSPMEWLGKAPVRYLGMDIRRKDGSLTSFHVSQGSYVGELLKGYPIVASSIWLLRLRGLTYNGVGEPVEAYSDASFAPQGDRSFGCVTTATYGGFAAWRMTKQPTVVLSAAEAELVELVNASQQAAGLQAWVEEVSPQDAGRPLILRVDNTAACGLATTSPGSWKTRHFKVKARHLRFETSEGRIKVIHTPGEVQAADMGTKPVPVARLVDLRKLWGMCSAEDFEADEEEVIVSSLRGGDYYDLLRMMAWMMMVSKIPGTKAAGIYHKKPLDYDGSVEFYVLLVIGGIALLAIWEAMKWLANKVFGPNEATLQKEWAFGGILPPKEEECCQGGAETYTELPCGKQRLFSEGMSAPNVNKYMHAKIQTVSGIRGEVKKAEGVKGHFRASFEDRILMSDLVVCKCWITVPFKQFYHPVIDVPNWRPARLIGELRASQGIPVPDNQDSHYGRQLVRPERRFNAVQVPRSLQASLPFKAKTRYLPKSRKTGLAKKAAIVSSEREKAVNALLHRLYTIRKEKARVRQEASSRRKKAKEVKDKFIQDKRDAHQKESRKLRYKKEGQKVAQKRKAMMMD</sequence>
<dbReference type="GO" id="GO:0003924">
    <property type="term" value="F:GTPase activity"/>
    <property type="evidence" value="ECO:0007669"/>
    <property type="project" value="TreeGrafter"/>
</dbReference>
<keyword evidence="6" id="KW-1185">Reference proteome</keyword>
<protein>
    <submittedName>
        <fullName evidence="5">Ribosome biogenesis protein BMS1</fullName>
    </submittedName>
</protein>
<dbReference type="PROSITE" id="PS50158">
    <property type="entry name" value="ZF_CCHC"/>
    <property type="match status" value="1"/>
</dbReference>
<evidence type="ECO:0000256" key="2">
    <source>
        <dbReference type="SAM" id="MobiDB-lite"/>
    </source>
</evidence>
<dbReference type="InterPro" id="IPR000571">
    <property type="entry name" value="Znf_CCCH"/>
</dbReference>
<keyword evidence="1" id="KW-0479">Metal-binding</keyword>
<feature type="region of interest" description="Disordered" evidence="2">
    <location>
        <begin position="221"/>
        <end position="244"/>
    </location>
</feature>
<dbReference type="InterPro" id="IPR007034">
    <property type="entry name" value="BMS1_TSR1_C"/>
</dbReference>
<dbReference type="GO" id="GO:0034511">
    <property type="term" value="F:U3 snoRNA binding"/>
    <property type="evidence" value="ECO:0007669"/>
    <property type="project" value="TreeGrafter"/>
</dbReference>
<evidence type="ECO:0000259" key="3">
    <source>
        <dbReference type="PROSITE" id="PS50103"/>
    </source>
</evidence>
<accession>A0A1Q9EFW2</accession>
<dbReference type="GO" id="GO:0000462">
    <property type="term" value="P:maturation of SSU-rRNA from tricistronic rRNA transcript (SSU-rRNA, 5.8S rRNA, LSU-rRNA)"/>
    <property type="evidence" value="ECO:0007669"/>
    <property type="project" value="TreeGrafter"/>
</dbReference>
<dbReference type="PANTHER" id="PTHR12858:SF2">
    <property type="entry name" value="RIBOSOME BIOGENESIS PROTEIN BMS1 HOMOLOG"/>
    <property type="match status" value="1"/>
</dbReference>
<dbReference type="Gene3D" id="4.10.60.10">
    <property type="entry name" value="Zinc finger, CCHC-type"/>
    <property type="match status" value="1"/>
</dbReference>
<dbReference type="InterPro" id="IPR001878">
    <property type="entry name" value="Znf_CCHC"/>
</dbReference>
<comment type="caution">
    <text evidence="5">The sequence shown here is derived from an EMBL/GenBank/DDBJ whole genome shotgun (WGS) entry which is preliminary data.</text>
</comment>
<dbReference type="GO" id="GO:0008270">
    <property type="term" value="F:zinc ion binding"/>
    <property type="evidence" value="ECO:0007669"/>
    <property type="project" value="UniProtKB-KW"/>
</dbReference>
<dbReference type="SMART" id="SM00343">
    <property type="entry name" value="ZnF_C2HC"/>
    <property type="match status" value="1"/>
</dbReference>
<feature type="region of interest" description="Disordered" evidence="2">
    <location>
        <begin position="869"/>
        <end position="897"/>
    </location>
</feature>
<name>A0A1Q9EFW2_SYMMI</name>
<dbReference type="SUPFAM" id="SSF57756">
    <property type="entry name" value="Retrovirus zinc finger-like domains"/>
    <property type="match status" value="1"/>
</dbReference>
<evidence type="ECO:0000259" key="4">
    <source>
        <dbReference type="PROSITE" id="PS50158"/>
    </source>
</evidence>
<dbReference type="GO" id="GO:0000479">
    <property type="term" value="P:endonucleolytic cleavage of tricistronic rRNA transcript (SSU-rRNA, 5.8S rRNA, LSU-rRNA)"/>
    <property type="evidence" value="ECO:0007669"/>
    <property type="project" value="TreeGrafter"/>
</dbReference>
<feature type="compositionally biased region" description="Low complexity" evidence="2">
    <location>
        <begin position="343"/>
        <end position="359"/>
    </location>
</feature>
<dbReference type="GO" id="GO:0005525">
    <property type="term" value="F:GTP binding"/>
    <property type="evidence" value="ECO:0007669"/>
    <property type="project" value="TreeGrafter"/>
</dbReference>
<dbReference type="InterPro" id="IPR039761">
    <property type="entry name" value="Bms1/Tsr1"/>
</dbReference>
<feature type="region of interest" description="Disordered" evidence="2">
    <location>
        <begin position="2200"/>
        <end position="2251"/>
    </location>
</feature>
<dbReference type="GO" id="GO:0030686">
    <property type="term" value="C:90S preribosome"/>
    <property type="evidence" value="ECO:0007669"/>
    <property type="project" value="TreeGrafter"/>
</dbReference>
<feature type="zinc finger region" description="C3H1-type" evidence="1">
    <location>
        <begin position="241"/>
        <end position="269"/>
    </location>
</feature>
<keyword evidence="1" id="KW-0862">Zinc</keyword>